<accession>A0A3D9ZNS5</accession>
<dbReference type="RefSeq" id="WP_170215966.1">
    <property type="nucleotide sequence ID" value="NZ_BONB01000004.1"/>
</dbReference>
<evidence type="ECO:0000313" key="3">
    <source>
        <dbReference type="Proteomes" id="UP000256913"/>
    </source>
</evidence>
<evidence type="ECO:0000313" key="2">
    <source>
        <dbReference type="EMBL" id="REF99026.1"/>
    </source>
</evidence>
<feature type="compositionally biased region" description="Basic and acidic residues" evidence="1">
    <location>
        <begin position="1"/>
        <end position="22"/>
    </location>
</feature>
<keyword evidence="3" id="KW-1185">Reference proteome</keyword>
<dbReference type="Proteomes" id="UP000256913">
    <property type="component" value="Unassembled WGS sequence"/>
</dbReference>
<name>A0A3D9ZNS5_9ACTN</name>
<reference evidence="2 3" key="1">
    <citation type="submission" date="2018-08" db="EMBL/GenBank/DDBJ databases">
        <title>Sequencing the genomes of 1000 actinobacteria strains.</title>
        <authorList>
            <person name="Klenk H.-P."/>
        </authorList>
    </citation>
    <scope>NUCLEOTIDE SEQUENCE [LARGE SCALE GENOMIC DNA]</scope>
    <source>
        <strain evidence="2 3">DSM 44099</strain>
    </source>
</reference>
<comment type="caution">
    <text evidence="2">The sequence shown here is derived from an EMBL/GenBank/DDBJ whole genome shotgun (WGS) entry which is preliminary data.</text>
</comment>
<evidence type="ECO:0000256" key="1">
    <source>
        <dbReference type="SAM" id="MobiDB-lite"/>
    </source>
</evidence>
<organism evidence="2 3">
    <name type="scientific">Asanoa ferruginea</name>
    <dbReference type="NCBI Taxonomy" id="53367"/>
    <lineage>
        <taxon>Bacteria</taxon>
        <taxon>Bacillati</taxon>
        <taxon>Actinomycetota</taxon>
        <taxon>Actinomycetes</taxon>
        <taxon>Micromonosporales</taxon>
        <taxon>Micromonosporaceae</taxon>
        <taxon>Asanoa</taxon>
    </lineage>
</organism>
<dbReference type="AlphaFoldDB" id="A0A3D9ZNS5"/>
<feature type="region of interest" description="Disordered" evidence="1">
    <location>
        <begin position="1"/>
        <end position="45"/>
    </location>
</feature>
<protein>
    <submittedName>
        <fullName evidence="2">Uncharacterized protein</fullName>
    </submittedName>
</protein>
<gene>
    <name evidence="2" type="ORF">DFJ67_5052</name>
</gene>
<sequence length="45" mass="4944">MAEKSKQKGDAKKPAERSLKEKRAAKKLKAGDRADHNSKIPPSGR</sequence>
<dbReference type="EMBL" id="QUMQ01000001">
    <property type="protein sequence ID" value="REF99026.1"/>
    <property type="molecule type" value="Genomic_DNA"/>
</dbReference>
<proteinExistence type="predicted"/>
<feature type="compositionally biased region" description="Basic and acidic residues" evidence="1">
    <location>
        <begin position="29"/>
        <end position="38"/>
    </location>
</feature>